<dbReference type="InterPro" id="IPR029058">
    <property type="entry name" value="AB_hydrolase_fold"/>
</dbReference>
<organism evidence="1 4">
    <name type="scientific">Verticillium longisporum</name>
    <name type="common">Verticillium dahliae var. longisporum</name>
    <dbReference type="NCBI Taxonomy" id="100787"/>
    <lineage>
        <taxon>Eukaryota</taxon>
        <taxon>Fungi</taxon>
        <taxon>Dikarya</taxon>
        <taxon>Ascomycota</taxon>
        <taxon>Pezizomycotina</taxon>
        <taxon>Sordariomycetes</taxon>
        <taxon>Hypocreomycetidae</taxon>
        <taxon>Glomerellales</taxon>
        <taxon>Plectosphaerellaceae</taxon>
        <taxon>Verticillium</taxon>
    </lineage>
</organism>
<reference evidence="3 4" key="1">
    <citation type="submission" date="2015-05" db="EMBL/GenBank/DDBJ databases">
        <authorList>
            <person name="Fogelqvist Johan"/>
        </authorList>
    </citation>
    <scope>NUCLEOTIDE SEQUENCE [LARGE SCALE GENOMIC DNA]</scope>
    <source>
        <strain evidence="2">VL1</strain>
        <strain evidence="1">VL2</strain>
    </source>
</reference>
<dbReference type="InterPro" id="IPR014186">
    <property type="entry name" value="S-formylglutathione_hydrol"/>
</dbReference>
<dbReference type="GO" id="GO:0018738">
    <property type="term" value="F:S-formylglutathione hydrolase activity"/>
    <property type="evidence" value="ECO:0007669"/>
    <property type="project" value="InterPro"/>
</dbReference>
<dbReference type="Proteomes" id="UP000045706">
    <property type="component" value="Unassembled WGS sequence"/>
</dbReference>
<dbReference type="GO" id="GO:0005829">
    <property type="term" value="C:cytosol"/>
    <property type="evidence" value="ECO:0007669"/>
    <property type="project" value="TreeGrafter"/>
</dbReference>
<gene>
    <name evidence="2" type="ORF">BN1708_020734</name>
    <name evidence="1" type="ORF">BN1723_021008</name>
</gene>
<evidence type="ECO:0000313" key="2">
    <source>
        <dbReference type="EMBL" id="CRK42985.1"/>
    </source>
</evidence>
<dbReference type="PANTHER" id="PTHR10061:SF0">
    <property type="entry name" value="S-FORMYLGLUTATHIONE HYDROLASE"/>
    <property type="match status" value="1"/>
</dbReference>
<dbReference type="PANTHER" id="PTHR10061">
    <property type="entry name" value="S-FORMYLGLUTATHIONE HYDROLASE"/>
    <property type="match status" value="1"/>
</dbReference>
<dbReference type="GO" id="GO:0046294">
    <property type="term" value="P:formaldehyde catabolic process"/>
    <property type="evidence" value="ECO:0007669"/>
    <property type="project" value="InterPro"/>
</dbReference>
<dbReference type="EMBL" id="CVQH01027901">
    <property type="protein sequence ID" value="CRK42985.1"/>
    <property type="molecule type" value="Genomic_DNA"/>
</dbReference>
<dbReference type="EMBL" id="CVQI01003678">
    <property type="protein sequence ID" value="CRK13010.1"/>
    <property type="molecule type" value="Genomic_DNA"/>
</dbReference>
<evidence type="ECO:0000313" key="1">
    <source>
        <dbReference type="EMBL" id="CRK13010.1"/>
    </source>
</evidence>
<dbReference type="STRING" id="100787.A0A0G4KUA1"/>
<evidence type="ECO:0008006" key="5">
    <source>
        <dbReference type="Google" id="ProtNLM"/>
    </source>
</evidence>
<name>A0A0G4KUA1_VERLO</name>
<dbReference type="Gene3D" id="3.40.50.1820">
    <property type="entry name" value="alpha/beta hydrolase"/>
    <property type="match status" value="1"/>
</dbReference>
<feature type="non-terminal residue" evidence="1">
    <location>
        <position position="1"/>
    </location>
</feature>
<sequence length="51" mass="5848">AQGTGDNFYKQGQLLPENFEAAVKEAGLSGLELRYQKDYDHSYFFMASFQH</sequence>
<keyword evidence="3" id="KW-1185">Reference proteome</keyword>
<proteinExistence type="predicted"/>
<evidence type="ECO:0000313" key="3">
    <source>
        <dbReference type="Proteomes" id="UP000044602"/>
    </source>
</evidence>
<dbReference type="Proteomes" id="UP000044602">
    <property type="component" value="Unassembled WGS sequence"/>
</dbReference>
<accession>A0A0G4KUA1</accession>
<protein>
    <recommendedName>
        <fullName evidence="5">S-formylglutathione hydrolase</fullName>
    </recommendedName>
</protein>
<dbReference type="AlphaFoldDB" id="A0A0G4KUA1"/>
<evidence type="ECO:0000313" key="4">
    <source>
        <dbReference type="Proteomes" id="UP000045706"/>
    </source>
</evidence>
<feature type="non-terminal residue" evidence="1">
    <location>
        <position position="51"/>
    </location>
</feature>